<reference evidence="3 4" key="1">
    <citation type="submission" date="2015-09" db="EMBL/GenBank/DDBJ databases">
        <authorList>
            <consortium name="Swine Surveillance"/>
        </authorList>
    </citation>
    <scope>NUCLEOTIDE SEQUENCE [LARGE SCALE GENOMIC DNA]</scope>
    <source>
        <strain evidence="3 4">CECT 7557</strain>
    </source>
</reference>
<evidence type="ECO:0000256" key="2">
    <source>
        <dbReference type="SAM" id="Phobius"/>
    </source>
</evidence>
<accession>A0A0P1G832</accession>
<keyword evidence="4" id="KW-1185">Reference proteome</keyword>
<dbReference type="PANTHER" id="PTHR32309">
    <property type="entry name" value="TYROSINE-PROTEIN KINASE"/>
    <property type="match status" value="1"/>
</dbReference>
<evidence type="ECO:0000313" key="3">
    <source>
        <dbReference type="EMBL" id="CUH77808.1"/>
    </source>
</evidence>
<feature type="transmembrane region" description="Helical" evidence="2">
    <location>
        <begin position="12"/>
        <end position="31"/>
    </location>
</feature>
<feature type="region of interest" description="Disordered" evidence="1">
    <location>
        <begin position="365"/>
        <end position="410"/>
    </location>
</feature>
<proteinExistence type="predicted"/>
<name>A0A0P1G832_9RHOB</name>
<keyword evidence="2" id="KW-0472">Membrane</keyword>
<dbReference type="GO" id="GO:0004713">
    <property type="term" value="F:protein tyrosine kinase activity"/>
    <property type="evidence" value="ECO:0007669"/>
    <property type="project" value="TreeGrafter"/>
</dbReference>
<sequence>MDQPIRFSWKFVRITLAVAMCVFPVLAFYVLSKAPNFEARSLILFQLGREFIYVPDAEGSGVKAPNPGDFQGVVNAEMLLLDNPELNREALEKVGIQRVFPGLPEDENAIRQAVLWFQAATRVELITGSYVVKVAVRHEDPEIAAELTNTLTNAFLERRRRLHATRESANLRVRLQAATTQEGEITRQLSVLLGGLDPQFVATDLDKTSEDQANLARLLRDSRTKLAALEARRQLYQKRFGTGDQMLETEIEIREELARVDYIERAMVANRSKMEHLSKLMPAMRPLIELRDQQAERIAGLQLRLRDSEALSQGTSEGNVRVIEAAVAPLRSTSAPRRVQLAIVMVVSLLAGLSVAGFNALITHKETTPRTPGPQTRSREGAPSSPAGRSKVPSERVNLMRHRAVGQDRS</sequence>
<evidence type="ECO:0000256" key="1">
    <source>
        <dbReference type="SAM" id="MobiDB-lite"/>
    </source>
</evidence>
<feature type="transmembrane region" description="Helical" evidence="2">
    <location>
        <begin position="341"/>
        <end position="362"/>
    </location>
</feature>
<organism evidence="3 4">
    <name type="scientific">Tritonibacter multivorans</name>
    <dbReference type="NCBI Taxonomy" id="928856"/>
    <lineage>
        <taxon>Bacteria</taxon>
        <taxon>Pseudomonadati</taxon>
        <taxon>Pseudomonadota</taxon>
        <taxon>Alphaproteobacteria</taxon>
        <taxon>Rhodobacterales</taxon>
        <taxon>Paracoccaceae</taxon>
        <taxon>Tritonibacter</taxon>
    </lineage>
</organism>
<protein>
    <submittedName>
        <fullName evidence="3">Capsular polysaccharide biosynthesis protein</fullName>
    </submittedName>
</protein>
<dbReference type="RefSeq" id="WP_131727530.1">
    <property type="nucleotide sequence ID" value="NZ_CYSD01000021.1"/>
</dbReference>
<dbReference type="PANTHER" id="PTHR32309:SF13">
    <property type="entry name" value="FERRIC ENTEROBACTIN TRANSPORT PROTEIN FEPE"/>
    <property type="match status" value="1"/>
</dbReference>
<dbReference type="AlphaFoldDB" id="A0A0P1G832"/>
<evidence type="ECO:0000313" key="4">
    <source>
        <dbReference type="Proteomes" id="UP000052022"/>
    </source>
</evidence>
<keyword evidence="2" id="KW-1133">Transmembrane helix</keyword>
<dbReference type="Proteomes" id="UP000052022">
    <property type="component" value="Unassembled WGS sequence"/>
</dbReference>
<dbReference type="EMBL" id="CYSD01000021">
    <property type="protein sequence ID" value="CUH77808.1"/>
    <property type="molecule type" value="Genomic_DNA"/>
</dbReference>
<dbReference type="STRING" id="928856.SAMN04488049_10752"/>
<gene>
    <name evidence="3" type="ORF">TRM7557_01595</name>
</gene>
<keyword evidence="2" id="KW-0812">Transmembrane</keyword>
<dbReference type="OrthoDB" id="7834927at2"/>
<dbReference type="InterPro" id="IPR050445">
    <property type="entry name" value="Bact_polysacc_biosynth/exp"/>
</dbReference>
<dbReference type="GO" id="GO:0005886">
    <property type="term" value="C:plasma membrane"/>
    <property type="evidence" value="ECO:0007669"/>
    <property type="project" value="TreeGrafter"/>
</dbReference>